<dbReference type="SUPFAM" id="SSF51905">
    <property type="entry name" value="FAD/NAD(P)-binding domain"/>
    <property type="match status" value="1"/>
</dbReference>
<dbReference type="Pfam" id="PF07992">
    <property type="entry name" value="Pyr_redox_2"/>
    <property type="match status" value="1"/>
</dbReference>
<proteinExistence type="inferred from homology"/>
<keyword evidence="4 7" id="KW-0560">Oxidoreductase</keyword>
<dbReference type="GO" id="GO:0008137">
    <property type="term" value="F:NADH dehydrogenase (ubiquinone) activity"/>
    <property type="evidence" value="ECO:0007669"/>
    <property type="project" value="TreeGrafter"/>
</dbReference>
<evidence type="ECO:0000313" key="7">
    <source>
        <dbReference type="EMBL" id="CDX11782.1"/>
    </source>
</evidence>
<dbReference type="InterPro" id="IPR045024">
    <property type="entry name" value="NDH-2"/>
</dbReference>
<evidence type="ECO:0000313" key="8">
    <source>
        <dbReference type="Proteomes" id="UP000045285"/>
    </source>
</evidence>
<dbReference type="AlphaFoldDB" id="A0A090DFE8"/>
<reference evidence="8" key="1">
    <citation type="submission" date="2014-08" db="EMBL/GenBank/DDBJ databases">
        <authorList>
            <person name="Moulin L."/>
        </authorList>
    </citation>
    <scope>NUCLEOTIDE SEQUENCE [LARGE SCALE GENOMIC DNA]</scope>
</reference>
<dbReference type="PRINTS" id="PR00411">
    <property type="entry name" value="PNDRDTASEI"/>
</dbReference>
<protein>
    <submittedName>
        <fullName evidence="7">Respiratory NADH dehydrogenase 2/cupric reductase</fullName>
        <ecNumber evidence="7">1.16.1.-</ecNumber>
        <ecNumber evidence="7">1.6.99.3</ecNumber>
    </submittedName>
</protein>
<keyword evidence="8" id="KW-1185">Reference proteome</keyword>
<dbReference type="Gene3D" id="3.50.50.100">
    <property type="match status" value="1"/>
</dbReference>
<evidence type="ECO:0000256" key="4">
    <source>
        <dbReference type="ARBA" id="ARBA00023002"/>
    </source>
</evidence>
<dbReference type="EMBL" id="CCMZ01000003">
    <property type="protein sequence ID" value="CDX11782.1"/>
    <property type="molecule type" value="Genomic_DNA"/>
</dbReference>
<evidence type="ECO:0000256" key="3">
    <source>
        <dbReference type="ARBA" id="ARBA00022827"/>
    </source>
</evidence>
<dbReference type="InterPro" id="IPR036188">
    <property type="entry name" value="FAD/NAD-bd_sf"/>
</dbReference>
<dbReference type="InterPro" id="IPR023753">
    <property type="entry name" value="FAD/NAD-binding_dom"/>
</dbReference>
<name>A0A090DFE8_MESPL</name>
<dbReference type="EC" id="1.16.1.-" evidence="7"/>
<feature type="domain" description="FAD/NAD(P)-binding" evidence="6">
    <location>
        <begin position="39"/>
        <end position="373"/>
    </location>
</feature>
<evidence type="ECO:0000256" key="1">
    <source>
        <dbReference type="ARBA" id="ARBA00005272"/>
    </source>
</evidence>
<evidence type="ECO:0000256" key="5">
    <source>
        <dbReference type="ARBA" id="ARBA00023027"/>
    </source>
</evidence>
<dbReference type="EC" id="1.6.99.3" evidence="7"/>
<comment type="similarity">
    <text evidence="1">Belongs to the NADH dehydrogenase family.</text>
</comment>
<dbReference type="PRINTS" id="PR00368">
    <property type="entry name" value="FADPNR"/>
</dbReference>
<accession>A0A090DFE8</accession>
<organism evidence="7 8">
    <name type="scientific">Mesorhizobium plurifarium</name>
    <dbReference type="NCBI Taxonomy" id="69974"/>
    <lineage>
        <taxon>Bacteria</taxon>
        <taxon>Pseudomonadati</taxon>
        <taxon>Pseudomonadota</taxon>
        <taxon>Alphaproteobacteria</taxon>
        <taxon>Hyphomicrobiales</taxon>
        <taxon>Phyllobacteriaceae</taxon>
        <taxon>Mesorhizobium</taxon>
    </lineage>
</organism>
<dbReference type="PANTHER" id="PTHR43706">
    <property type="entry name" value="NADH DEHYDROGENASE"/>
    <property type="match status" value="1"/>
</dbReference>
<evidence type="ECO:0000256" key="2">
    <source>
        <dbReference type="ARBA" id="ARBA00022630"/>
    </source>
</evidence>
<dbReference type="GO" id="GO:0003954">
    <property type="term" value="F:NADH dehydrogenase activity"/>
    <property type="evidence" value="ECO:0007669"/>
    <property type="project" value="InterPro"/>
</dbReference>
<keyword evidence="3" id="KW-0274">FAD</keyword>
<keyword evidence="2" id="KW-0285">Flavoprotein</keyword>
<dbReference type="Proteomes" id="UP000045285">
    <property type="component" value="Unassembled WGS sequence"/>
</dbReference>
<gene>
    <name evidence="7" type="primary">ndh</name>
    <name evidence="7" type="ORF">MPL3356_110159</name>
</gene>
<keyword evidence="5" id="KW-0520">NAD</keyword>
<sequence>MQIITPGMRLIPEAVLANDAALFRTIPETPSHADKSLHRVVIVGGGAGGLELATRLGRKFGGRRLSVTLVDRNRTHIWKPLLHEVASGALSASHDAVEYVAHASRHGYRYRIGEVVGIDRAKRQVFVAPSFDDDGRQVIPPRVLGYDTLVMAVGSVSNDFGTPGAARHAIALDTAEQAARFNKRMIDACLRANAQYEQLSPGQLHCVIVGAGATGVELAAELHKSMREIASHNLDNIDFERLIRITIVEAGPRILPALPEQMASATARLLIKLRVQIRCGIRVTEVTEDGIRLGEKLFLPAELIVWAAGIKAPEFLKGLNGLETDRINRLIVDETLRAVGDENVFAIGDCANCLLPGEENALPPRAQTAHQQADHMAKVIAARLSGHAAPAYRYRDYGSLVSLADYGAFGSLIGGLKIEGLVARIVYRSLHKMHLKAVHGLAKTTLASVGEMIARRARPRIKLH</sequence>
<dbReference type="PANTHER" id="PTHR43706:SF9">
    <property type="entry name" value="TYPE II NADH:QUINONE OXIDOREDUCTASE"/>
    <property type="match status" value="1"/>
</dbReference>
<evidence type="ECO:0000259" key="6">
    <source>
        <dbReference type="Pfam" id="PF07992"/>
    </source>
</evidence>